<organism evidence="1 2">
    <name type="scientific">Flintibacter faecis</name>
    <dbReference type="NCBI Taxonomy" id="2763047"/>
    <lineage>
        <taxon>Bacteria</taxon>
        <taxon>Bacillati</taxon>
        <taxon>Bacillota</taxon>
        <taxon>Clostridia</taxon>
        <taxon>Eubacteriales</taxon>
        <taxon>Flintibacter</taxon>
    </lineage>
</organism>
<evidence type="ECO:0000313" key="2">
    <source>
        <dbReference type="Proteomes" id="UP000602260"/>
    </source>
</evidence>
<comment type="caution">
    <text evidence="1">The sequence shown here is derived from an EMBL/GenBank/DDBJ whole genome shotgun (WGS) entry which is preliminary data.</text>
</comment>
<name>A0A8J6J5P3_9FIRM</name>
<sequence>MLLYVGQKQRVRHAPGRFIFLTAEYTPAVKFPSEKQTRAAEKRKSFSAPDWHVKRITNKDGVNYRKNRAVFPKKTENTASNICRTVKKITECASKRTKKSFVFSFQKTGLDAPATWETPASAGKIGGDGGEMGAGMKENVLFLAKGTQLLPPVGR</sequence>
<proteinExistence type="predicted"/>
<accession>A0A8J6J5P3</accession>
<gene>
    <name evidence="1" type="ORF">H8S55_09700</name>
</gene>
<reference evidence="1" key="1">
    <citation type="submission" date="2020-08" db="EMBL/GenBank/DDBJ databases">
        <title>Genome public.</title>
        <authorList>
            <person name="Liu C."/>
            <person name="Sun Q."/>
        </authorList>
    </citation>
    <scope>NUCLEOTIDE SEQUENCE</scope>
    <source>
        <strain evidence="1">BX5</strain>
    </source>
</reference>
<evidence type="ECO:0000313" key="1">
    <source>
        <dbReference type="EMBL" id="MBC5717592.1"/>
    </source>
</evidence>
<dbReference type="EMBL" id="JACOPN010000006">
    <property type="protein sequence ID" value="MBC5717592.1"/>
    <property type="molecule type" value="Genomic_DNA"/>
</dbReference>
<protein>
    <submittedName>
        <fullName evidence="1">Uncharacterized protein</fullName>
    </submittedName>
</protein>
<keyword evidence="2" id="KW-1185">Reference proteome</keyword>
<dbReference type="Proteomes" id="UP000602260">
    <property type="component" value="Unassembled WGS sequence"/>
</dbReference>
<dbReference type="RefSeq" id="WP_186878804.1">
    <property type="nucleotide sequence ID" value="NZ_JACOPN010000006.1"/>
</dbReference>
<dbReference type="AlphaFoldDB" id="A0A8J6J5P3"/>